<dbReference type="SUPFAM" id="SSF48452">
    <property type="entry name" value="TPR-like"/>
    <property type="match status" value="3"/>
</dbReference>
<sequence length="867" mass="97643">MLCACSGEQFKVEEPISRSPESLATRDFSASGISSRTGTGDWDSKFEDAQVDEAESTLKEALSLNYEEARALLGRLEYQRGNFDAALQVFYGIDIRSLSPRMIRAISDRTLQRNSKAKRENGVVGVMSLHSVSLLLEAILLKAKSLQEMSRFKEAAKECKMILDIVESALPNGIPDSIAQDCKLQEMFHKALELLPKLWIEAGLLNEAIIAYRRALVNSWNLDPQRLSTLQKDLASILLYGGVEATLPHPKPWDPPYPKSNTEEALILLFILMRKVSCKEIKWDPEIISHLTFALSTCGQFECLAVHIEQLLPSAYTRIERWFFLALCYSAAGKIESAINILKKISGCFKEESNPKPHLPSLLLGAKLCSQDPKYSHEGITFARKVIKLGDEIENRHFESIAHKFLGVCYGNAARVSFSDSERVVYNEESISSLNKAAALIGFDNDPEVLFNLGLENAIQRNLESAFEKIMMYSDMICGSSAKGFKLLALIVSGEQRFEDSETIVDIGLDETGRVDQLELLRLKAVLQIAQEQPKQAIETYKVLLSLIQTHGELQKVNLDFEESERKLEMEAWLDLANIYTKLESFSDAEICVGKAKLKEFYYPRTWHSTGLLFEAQSLHKEALVAYSISLSIEPDYVPSLISTAETLIKMGGSGSGTHTVPIARSLLMNTLRLEPTNHEAWFNLGLICKKEGLMHQAADFFQAAHELNLSAPAFCLVTDLWFGEYFHPSSDFGEFRQRVFSSVLLSRSMIVADLIHVFNNLLHQLSDANIIEEHLNPNAPRIDSRHTYTLQGFEYALKIWIIETFPNSSIIGSPIPGIIPYVVAYPRMRRLHTAECECILHVTEERDALWWIESVLWIDVVDYPDV</sequence>
<organism evidence="2 3">
    <name type="scientific">Lactuca saligna</name>
    <name type="common">Willowleaf lettuce</name>
    <dbReference type="NCBI Taxonomy" id="75948"/>
    <lineage>
        <taxon>Eukaryota</taxon>
        <taxon>Viridiplantae</taxon>
        <taxon>Streptophyta</taxon>
        <taxon>Embryophyta</taxon>
        <taxon>Tracheophyta</taxon>
        <taxon>Spermatophyta</taxon>
        <taxon>Magnoliopsida</taxon>
        <taxon>eudicotyledons</taxon>
        <taxon>Gunneridae</taxon>
        <taxon>Pentapetalae</taxon>
        <taxon>asterids</taxon>
        <taxon>campanulids</taxon>
        <taxon>Asterales</taxon>
        <taxon>Asteraceae</taxon>
        <taxon>Cichorioideae</taxon>
        <taxon>Cichorieae</taxon>
        <taxon>Lactucinae</taxon>
        <taxon>Lactuca</taxon>
    </lineage>
</organism>
<dbReference type="PANTHER" id="PTHR44102:SF4">
    <property type="entry name" value="PROTEIN NPGR1"/>
    <property type="match status" value="1"/>
</dbReference>
<evidence type="ECO:0000313" key="2">
    <source>
        <dbReference type="EMBL" id="CAI9265465.1"/>
    </source>
</evidence>
<evidence type="ECO:0000256" key="1">
    <source>
        <dbReference type="SAM" id="MobiDB-lite"/>
    </source>
</evidence>
<dbReference type="PANTHER" id="PTHR44102">
    <property type="entry name" value="PROTEIN NPG1"/>
    <property type="match status" value="1"/>
</dbReference>
<reference evidence="2" key="1">
    <citation type="submission" date="2023-04" db="EMBL/GenBank/DDBJ databases">
        <authorList>
            <person name="Vijverberg K."/>
            <person name="Xiong W."/>
            <person name="Schranz E."/>
        </authorList>
    </citation>
    <scope>NUCLEOTIDE SEQUENCE</scope>
</reference>
<gene>
    <name evidence="2" type="ORF">LSALG_LOCUS6067</name>
</gene>
<dbReference type="Pfam" id="PF13181">
    <property type="entry name" value="TPR_8"/>
    <property type="match status" value="1"/>
</dbReference>
<dbReference type="SMART" id="SM00028">
    <property type="entry name" value="TPR"/>
    <property type="match status" value="6"/>
</dbReference>
<accession>A0AA35VFX8</accession>
<feature type="region of interest" description="Disordered" evidence="1">
    <location>
        <begin position="16"/>
        <end position="41"/>
    </location>
</feature>
<dbReference type="AlphaFoldDB" id="A0AA35VFX8"/>
<dbReference type="Gene3D" id="1.25.40.10">
    <property type="entry name" value="Tetratricopeptide repeat domain"/>
    <property type="match status" value="4"/>
</dbReference>
<dbReference type="Proteomes" id="UP001177003">
    <property type="component" value="Chromosome 0"/>
</dbReference>
<proteinExistence type="predicted"/>
<dbReference type="InterPro" id="IPR019734">
    <property type="entry name" value="TPR_rpt"/>
</dbReference>
<dbReference type="EMBL" id="OX465086">
    <property type="protein sequence ID" value="CAI9265465.1"/>
    <property type="molecule type" value="Genomic_DNA"/>
</dbReference>
<evidence type="ECO:0008006" key="4">
    <source>
        <dbReference type="Google" id="ProtNLM"/>
    </source>
</evidence>
<dbReference type="InterPro" id="IPR043376">
    <property type="entry name" value="NPG1-like"/>
</dbReference>
<name>A0AA35VFX8_LACSI</name>
<keyword evidence="3" id="KW-1185">Reference proteome</keyword>
<evidence type="ECO:0000313" key="3">
    <source>
        <dbReference type="Proteomes" id="UP001177003"/>
    </source>
</evidence>
<protein>
    <recommendedName>
        <fullName evidence="4">Protein NPGR1</fullName>
    </recommendedName>
</protein>
<dbReference type="InterPro" id="IPR011990">
    <property type="entry name" value="TPR-like_helical_dom_sf"/>
</dbReference>
<dbReference type="Pfam" id="PF13432">
    <property type="entry name" value="TPR_16"/>
    <property type="match status" value="1"/>
</dbReference>